<name>A0A1H5UU92_9BACT</name>
<reference evidence="1 2" key="1">
    <citation type="submission" date="2016-10" db="EMBL/GenBank/DDBJ databases">
        <authorList>
            <person name="de Groot N.N."/>
        </authorList>
    </citation>
    <scope>NUCLEOTIDE SEQUENCE [LARGE SCALE GENOMIC DNA]</scope>
    <source>
        <strain evidence="1 2">DSM 22489</strain>
    </source>
</reference>
<dbReference type="RefSeq" id="WP_103932003.1">
    <property type="nucleotide sequence ID" value="NZ_FNVA01000001.1"/>
</dbReference>
<dbReference type="Proteomes" id="UP000236728">
    <property type="component" value="Unassembled WGS sequence"/>
</dbReference>
<sequence>MEGEPLRVIATAAALKLIAELRAEHGPVIFFQSGGCCEGSAPMCFPLDELHLSSSDVLLGDIGESPFYISTRYFEYWKHTQMIVDVVPGFGAGFSLEGPEGLTFITRSRVFTDAEIRELRETDRI</sequence>
<protein>
    <recommendedName>
        <fullName evidence="3">UDP-glucose 4-epimerase</fullName>
    </recommendedName>
</protein>
<dbReference type="EMBL" id="FNVA01000001">
    <property type="protein sequence ID" value="SEF78635.1"/>
    <property type="molecule type" value="Genomic_DNA"/>
</dbReference>
<dbReference type="InterPro" id="IPR008497">
    <property type="entry name" value="DUF779"/>
</dbReference>
<accession>A0A1H5UU92</accession>
<dbReference type="AlphaFoldDB" id="A0A1H5UU92"/>
<proteinExistence type="predicted"/>
<keyword evidence="2" id="KW-1185">Reference proteome</keyword>
<evidence type="ECO:0008006" key="3">
    <source>
        <dbReference type="Google" id="ProtNLM"/>
    </source>
</evidence>
<dbReference type="Pfam" id="PF05610">
    <property type="entry name" value="DUF779"/>
    <property type="match status" value="1"/>
</dbReference>
<evidence type="ECO:0000313" key="2">
    <source>
        <dbReference type="Proteomes" id="UP000236728"/>
    </source>
</evidence>
<dbReference type="OrthoDB" id="3725739at2"/>
<gene>
    <name evidence="1" type="ORF">SAMN05421819_1203</name>
</gene>
<evidence type="ECO:0000313" key="1">
    <source>
        <dbReference type="EMBL" id="SEF78635.1"/>
    </source>
</evidence>
<dbReference type="PIRSF" id="PIRSF009151">
    <property type="entry name" value="DUF779"/>
    <property type="match status" value="1"/>
</dbReference>
<organism evidence="1 2">
    <name type="scientific">Bryocella elongata</name>
    <dbReference type="NCBI Taxonomy" id="863522"/>
    <lineage>
        <taxon>Bacteria</taxon>
        <taxon>Pseudomonadati</taxon>
        <taxon>Acidobacteriota</taxon>
        <taxon>Terriglobia</taxon>
        <taxon>Terriglobales</taxon>
        <taxon>Acidobacteriaceae</taxon>
        <taxon>Bryocella</taxon>
    </lineage>
</organism>